<dbReference type="AlphaFoldDB" id="A8GMI0"/>
<evidence type="ECO:0000313" key="1">
    <source>
        <dbReference type="EMBL" id="ABV74605.1"/>
    </source>
</evidence>
<keyword evidence="2" id="KW-1185">Reference proteome</keyword>
<dbReference type="Proteomes" id="UP000006830">
    <property type="component" value="Chromosome"/>
</dbReference>
<dbReference type="EMBL" id="CP000847">
    <property type="protein sequence ID" value="ABV74605.1"/>
    <property type="molecule type" value="Genomic_DNA"/>
</dbReference>
<proteinExistence type="predicted"/>
<dbReference type="KEGG" id="rak:A1C_01435"/>
<organism evidence="1 2">
    <name type="scientific">Rickettsia akari (strain Hartford)</name>
    <dbReference type="NCBI Taxonomy" id="293614"/>
    <lineage>
        <taxon>Bacteria</taxon>
        <taxon>Pseudomonadati</taxon>
        <taxon>Pseudomonadota</taxon>
        <taxon>Alphaproteobacteria</taxon>
        <taxon>Rickettsiales</taxon>
        <taxon>Rickettsiaceae</taxon>
        <taxon>Rickettsieae</taxon>
        <taxon>Rickettsia</taxon>
        <taxon>spotted fever group</taxon>
    </lineage>
</organism>
<reference evidence="1" key="1">
    <citation type="submission" date="2007-09" db="EMBL/GenBank/DDBJ databases">
        <title>Complete Genome Sequence of Rickettsia akari.</title>
        <authorList>
            <person name="Madan A."/>
            <person name="Fahey J."/>
            <person name="Helton E."/>
            <person name="Ketteman M."/>
            <person name="Madan A."/>
            <person name="Rodrigues S."/>
            <person name="Sanchez A."/>
            <person name="Whiting M."/>
            <person name="Dasch G."/>
            <person name="Eremeeva M."/>
        </authorList>
    </citation>
    <scope>NUCLEOTIDE SEQUENCE</scope>
    <source>
        <strain evidence="1">Hartford</strain>
    </source>
</reference>
<evidence type="ECO:0000313" key="2">
    <source>
        <dbReference type="Proteomes" id="UP000006830"/>
    </source>
</evidence>
<accession>A8GMI0</accession>
<gene>
    <name evidence="1" type="ordered locus">A1C_01435</name>
</gene>
<protein>
    <submittedName>
        <fullName evidence="1">Uncharacterized protein</fullName>
    </submittedName>
</protein>
<name>A8GMI0_RICAH</name>
<dbReference type="STRING" id="293614.A1C_01435"/>
<sequence length="28" mass="3095">MWIARAEAVVAHNNGRQTAAAEQMRLKA</sequence>
<dbReference type="HOGENOM" id="CLU_3412841_0_0_5"/>